<proteinExistence type="predicted"/>
<feature type="domain" description="Glycoside hydrolase 123 catalytic" evidence="3">
    <location>
        <begin position="222"/>
        <end position="535"/>
    </location>
</feature>
<dbReference type="InterPro" id="IPR007132">
    <property type="entry name" value="DUF346"/>
</dbReference>
<keyword evidence="1" id="KW-0732">Signal</keyword>
<dbReference type="Pfam" id="PF03984">
    <property type="entry name" value="DUF346"/>
    <property type="match status" value="6"/>
</dbReference>
<dbReference type="RefSeq" id="WP_133981535.1">
    <property type="nucleotide sequence ID" value="NZ_SOCE01000001.1"/>
</dbReference>
<dbReference type="AlphaFoldDB" id="A0A4R7THU7"/>
<dbReference type="Pfam" id="PF13320">
    <property type="entry name" value="GH123_cat"/>
    <property type="match status" value="1"/>
</dbReference>
<name>A0A4R7THU7_9ACTN</name>
<dbReference type="Gene3D" id="2.120.10.70">
    <property type="entry name" value="Fucose-specific lectin"/>
    <property type="match status" value="2"/>
</dbReference>
<feature type="signal peptide" evidence="1">
    <location>
        <begin position="1"/>
        <end position="20"/>
    </location>
</feature>
<dbReference type="SUPFAM" id="SSF49785">
    <property type="entry name" value="Galactose-binding domain-like"/>
    <property type="match status" value="2"/>
</dbReference>
<dbReference type="EMBL" id="SOCE01000001">
    <property type="protein sequence ID" value="TDU91854.1"/>
    <property type="molecule type" value="Genomic_DNA"/>
</dbReference>
<dbReference type="Pfam" id="PF22633">
    <property type="entry name" value="F5_F8_type_C_2"/>
    <property type="match status" value="1"/>
</dbReference>
<evidence type="ECO:0000313" key="5">
    <source>
        <dbReference type="EMBL" id="TDU91854.1"/>
    </source>
</evidence>
<comment type="caution">
    <text evidence="5">The sequence shown here is derived from an EMBL/GenBank/DDBJ whole genome shotgun (WGS) entry which is preliminary data.</text>
</comment>
<reference evidence="5 6" key="1">
    <citation type="submission" date="2019-03" db="EMBL/GenBank/DDBJ databases">
        <title>Genomic Encyclopedia of Type Strains, Phase III (KMG-III): the genomes of soil and plant-associated and newly described type strains.</title>
        <authorList>
            <person name="Whitman W."/>
        </authorList>
    </citation>
    <scope>NUCLEOTIDE SEQUENCE [LARGE SCALE GENOMIC DNA]</scope>
    <source>
        <strain evidence="5 6">VKM Ac-2575</strain>
    </source>
</reference>
<dbReference type="Gene3D" id="2.60.120.260">
    <property type="entry name" value="Galactose-binding domain-like"/>
    <property type="match status" value="2"/>
</dbReference>
<dbReference type="InterPro" id="IPR008979">
    <property type="entry name" value="Galactose-bd-like_sf"/>
</dbReference>
<evidence type="ECO:0000256" key="1">
    <source>
        <dbReference type="SAM" id="SignalP"/>
    </source>
</evidence>
<keyword evidence="6" id="KW-1185">Reference proteome</keyword>
<accession>A0A4R7THU7</accession>
<dbReference type="Pfam" id="PF22680">
    <property type="entry name" value="Glyco_hydro_123_N_2"/>
    <property type="match status" value="1"/>
</dbReference>
<evidence type="ECO:0000259" key="2">
    <source>
        <dbReference type="Pfam" id="PF00754"/>
    </source>
</evidence>
<dbReference type="InterPro" id="IPR053850">
    <property type="entry name" value="Glyco_hydro_123_N_2"/>
</dbReference>
<dbReference type="InterPro" id="IPR000421">
    <property type="entry name" value="FA58C"/>
</dbReference>
<dbReference type="SUPFAM" id="SSF89372">
    <property type="entry name" value="Fucose-specific lectin"/>
    <property type="match status" value="2"/>
</dbReference>
<organism evidence="5 6">
    <name type="scientific">Kribbella voronezhensis</name>
    <dbReference type="NCBI Taxonomy" id="2512212"/>
    <lineage>
        <taxon>Bacteria</taxon>
        <taxon>Bacillati</taxon>
        <taxon>Actinomycetota</taxon>
        <taxon>Actinomycetes</taxon>
        <taxon>Propionibacteriales</taxon>
        <taxon>Kribbellaceae</taxon>
        <taxon>Kribbella</taxon>
    </lineage>
</organism>
<protein>
    <submittedName>
        <fullName evidence="5">Repeat uncharacterized protein DUF346</fullName>
    </submittedName>
</protein>
<dbReference type="Proteomes" id="UP000295151">
    <property type="component" value="Unassembled WGS sequence"/>
</dbReference>
<feature type="domain" description="Glycoside hydrolase 123 N-terminal" evidence="4">
    <location>
        <begin position="61"/>
        <end position="174"/>
    </location>
</feature>
<gene>
    <name evidence="5" type="ORF">EV138_5467</name>
</gene>
<feature type="domain" description="F5/8 type C" evidence="2">
    <location>
        <begin position="597"/>
        <end position="665"/>
    </location>
</feature>
<evidence type="ECO:0000259" key="3">
    <source>
        <dbReference type="Pfam" id="PF13320"/>
    </source>
</evidence>
<evidence type="ECO:0000313" key="6">
    <source>
        <dbReference type="Proteomes" id="UP000295151"/>
    </source>
</evidence>
<dbReference type="Pfam" id="PF00754">
    <property type="entry name" value="F5_F8_type_C"/>
    <property type="match status" value="1"/>
</dbReference>
<feature type="chain" id="PRO_5020547404" evidence="1">
    <location>
        <begin position="21"/>
        <end position="1163"/>
    </location>
</feature>
<dbReference type="InterPro" id="IPR025150">
    <property type="entry name" value="GH123_cat"/>
</dbReference>
<evidence type="ECO:0000259" key="4">
    <source>
        <dbReference type="Pfam" id="PF22680"/>
    </source>
</evidence>
<sequence length="1163" mass="128625">MRWIRVAAAAAFLVPTVAFAESGAAQAGEQATAVPSVWTESAYNSVFKDSGRSPEAADGIELDTAKNEYEGAQIVVRGPQAFTVNSIDFTALTGPADSIAAGELSYNPVGYQYLNKPSDNIYPLIRTAPGDFPDRLLNQTGIAVPANQTQSLWVRVHVPATAAGGIYRGRATVRTTAGDLSVPISVNARNVVIPPANQSQFTNVMWTNFLGLTSYDPGKGDTVKLFYDYDRYSADWWQLIDNWADTMKKYRQNNLQLPMINLLTDGGSKVDAAGNYTFNFSRFDEVVQRFLDKGVVNRLEGFTQAGSWNPDLNPQYPKYKLEVIPKQTGRQIPDYVYWGTPEADNWYKQFYPALRQHLTEKGWQDKFWTHVSDEPNIASGGQQWYEIAARIRQYWPDVKLADATVFPMSGDLVKAADIVIPNITIYSDGPAPFDAEHAKGKELWLYNCAGLGGEYLNRLIDQPQWQQRQTMWFAYSRGATGYLHWAYNNWQYDMDLQNIKGDGYIVRPDKAHHTIEASTRYESLRDGLEDWEVLNQLGKTNPGLAKDLAKTVGLNGTKYSRDVSYLQRIRAITLDAAAGKPVVAKDLVKARTSSPKREQVDLGRQGQVDGVHLRWGASFATRYRVMISYNGTDWSQAADITSDGGDDFVGLNAKTRYIRVEVTSDTPYELPTFEVPGNYLLQQNLAGGKSYTATAPSARFPDKGREATDGVLADDWGDGLAFGYELSNGQHAEPSVAIDLGGLQTIGSVRVHAYEEYPDYRPDQITVATSWDGVNYANVGQVGAISGARLWYDLSFAPTLGRYVRVTFAKTGTAKGTGEFVDDIEVYGAGQAVDEVPGSAGYQWTDVGRAGHEVILTPTATGSVGRWDWSAAAGVKRDDWGGGPVAGKTTGFSWLNQQHALARSTAGKLLHWWWIEGESAAHTADWGGDAAGDPAAVVWSGQQHAFARSSAGDLQHWWWDPADGEVRLDKWSGAPGPIVGTPSTFVWGNQLHVVARGVNNHLYHWWWSLGEFEPHFADWGGEAYSDPATFVWNGQQHVYTQAADGQLYHWFWDPADGLHQVKWTGAPGKFVGAPAAFKTAGQQHVVARGPGNTLYHWWWDQGTAKVSFEDQGGEAFSDPIGFAFNDQLQFFAQSSKGTLSHWWWTPAEGWQRNDWGGSVHYPS</sequence>
<dbReference type="OrthoDB" id="3795077at2"/>